<dbReference type="GO" id="GO:0005886">
    <property type="term" value="C:plasma membrane"/>
    <property type="evidence" value="ECO:0007669"/>
    <property type="project" value="UniProtKB-SubCell"/>
</dbReference>
<evidence type="ECO:0000256" key="3">
    <source>
        <dbReference type="ARBA" id="ARBA00022729"/>
    </source>
</evidence>
<dbReference type="EMBL" id="BMAT01004750">
    <property type="protein sequence ID" value="GFR79561.1"/>
    <property type="molecule type" value="Genomic_DNA"/>
</dbReference>
<feature type="region of interest" description="Disordered" evidence="6">
    <location>
        <begin position="226"/>
        <end position="294"/>
    </location>
</feature>
<feature type="compositionally biased region" description="Basic residues" evidence="6">
    <location>
        <begin position="242"/>
        <end position="294"/>
    </location>
</feature>
<keyword evidence="3 7" id="KW-0732">Signal</keyword>
<comment type="caution">
    <text evidence="9">The sequence shown here is derived from an EMBL/GenBank/DDBJ whole genome shotgun (WGS) entry which is preliminary data.</text>
</comment>
<evidence type="ECO:0000256" key="4">
    <source>
        <dbReference type="ARBA" id="ARBA00023136"/>
    </source>
</evidence>
<proteinExistence type="predicted"/>
<organism evidence="9 10">
    <name type="scientific">Elysia marginata</name>
    <dbReference type="NCBI Taxonomy" id="1093978"/>
    <lineage>
        <taxon>Eukaryota</taxon>
        <taxon>Metazoa</taxon>
        <taxon>Spiralia</taxon>
        <taxon>Lophotrochozoa</taxon>
        <taxon>Mollusca</taxon>
        <taxon>Gastropoda</taxon>
        <taxon>Heterobranchia</taxon>
        <taxon>Euthyneura</taxon>
        <taxon>Panpulmonata</taxon>
        <taxon>Sacoglossa</taxon>
        <taxon>Placobranchoidea</taxon>
        <taxon>Plakobranchidae</taxon>
        <taxon>Elysia</taxon>
    </lineage>
</organism>
<dbReference type="Pfam" id="PF02351">
    <property type="entry name" value="GDNF"/>
    <property type="match status" value="1"/>
</dbReference>
<comment type="subcellular location">
    <subcellularLocation>
        <location evidence="1">Cell membrane</location>
    </subcellularLocation>
</comment>
<evidence type="ECO:0000256" key="7">
    <source>
        <dbReference type="SAM" id="SignalP"/>
    </source>
</evidence>
<dbReference type="GO" id="GO:0051726">
    <property type="term" value="P:regulation of cell cycle"/>
    <property type="evidence" value="ECO:0007669"/>
    <property type="project" value="InterPro"/>
</dbReference>
<keyword evidence="10" id="KW-1185">Reference proteome</keyword>
<keyword evidence="4" id="KW-0472">Membrane</keyword>
<accession>A0AAV4G324</accession>
<sequence length="294" mass="33944">MSVILYLRLSLEVATAAVILLPSLHLFVEPANAQNASSLQSCQVAQLQCHARSGCQMALHNFFVRCSALIGGDDEHPATCPTDCKHALVSLLSTEDNTGHAFINCDCEKDKMCVVRKKKVQVCQREVLDSMHVLREDAPPVTCNLARWICEADTSCLAALKYYYDHCSRLFKGIRCSARCKNSLRILSRQHHANKLRNCLCDGSEDYDCRAVKANTEEMCFHRKTSLKKHPDESHESSHSNAAKKARSRRRSRRRKRRNQALKNRRKANRKRRRQRREERRRKQRMRKKGTLWK</sequence>
<evidence type="ECO:0000256" key="6">
    <source>
        <dbReference type="SAM" id="MobiDB-lite"/>
    </source>
</evidence>
<gene>
    <name evidence="9" type="ORF">ElyMa_002291300</name>
</gene>
<dbReference type="PANTHER" id="PTHR16840">
    <property type="entry name" value="GROWTH ARREST-SPECIFIC PROTEIN 1"/>
    <property type="match status" value="1"/>
</dbReference>
<feature type="chain" id="PRO_5043562454" evidence="7">
    <location>
        <begin position="17"/>
        <end position="294"/>
    </location>
</feature>
<protein>
    <submittedName>
        <fullName evidence="9">Growth arrest-specific protein 1</fullName>
    </submittedName>
</protein>
<feature type="domain" description="GDNF/GAS1" evidence="8">
    <location>
        <begin position="143"/>
        <end position="216"/>
    </location>
</feature>
<evidence type="ECO:0000313" key="10">
    <source>
        <dbReference type="Proteomes" id="UP000762676"/>
    </source>
</evidence>
<feature type="signal peptide" evidence="7">
    <location>
        <begin position="1"/>
        <end position="16"/>
    </location>
</feature>
<evidence type="ECO:0000259" key="8">
    <source>
        <dbReference type="Pfam" id="PF02351"/>
    </source>
</evidence>
<keyword evidence="2" id="KW-1003">Cell membrane</keyword>
<reference evidence="9 10" key="1">
    <citation type="journal article" date="2021" name="Elife">
        <title>Chloroplast acquisition without the gene transfer in kleptoplastic sea slugs, Plakobranchus ocellatus.</title>
        <authorList>
            <person name="Maeda T."/>
            <person name="Takahashi S."/>
            <person name="Yoshida T."/>
            <person name="Shimamura S."/>
            <person name="Takaki Y."/>
            <person name="Nagai Y."/>
            <person name="Toyoda A."/>
            <person name="Suzuki Y."/>
            <person name="Arimoto A."/>
            <person name="Ishii H."/>
            <person name="Satoh N."/>
            <person name="Nishiyama T."/>
            <person name="Hasebe M."/>
            <person name="Maruyama T."/>
            <person name="Minagawa J."/>
            <person name="Obokata J."/>
            <person name="Shigenobu S."/>
        </authorList>
    </citation>
    <scope>NUCLEOTIDE SEQUENCE [LARGE SCALE GENOMIC DNA]</scope>
</reference>
<name>A0AAV4G324_9GAST</name>
<dbReference type="InterPro" id="IPR016017">
    <property type="entry name" value="GDNF/GAS1"/>
</dbReference>
<evidence type="ECO:0000256" key="2">
    <source>
        <dbReference type="ARBA" id="ARBA00022475"/>
    </source>
</evidence>
<dbReference type="Proteomes" id="UP000762676">
    <property type="component" value="Unassembled WGS sequence"/>
</dbReference>
<keyword evidence="5" id="KW-0325">Glycoprotein</keyword>
<dbReference type="InterPro" id="IPR039596">
    <property type="entry name" value="GAS1"/>
</dbReference>
<evidence type="ECO:0000313" key="9">
    <source>
        <dbReference type="EMBL" id="GFR79561.1"/>
    </source>
</evidence>
<evidence type="ECO:0000256" key="1">
    <source>
        <dbReference type="ARBA" id="ARBA00004236"/>
    </source>
</evidence>
<feature type="compositionally biased region" description="Basic and acidic residues" evidence="6">
    <location>
        <begin position="229"/>
        <end position="238"/>
    </location>
</feature>
<evidence type="ECO:0000256" key="5">
    <source>
        <dbReference type="ARBA" id="ARBA00023180"/>
    </source>
</evidence>
<dbReference type="PANTHER" id="PTHR16840:SF3">
    <property type="entry name" value="GROWTH ARREST-SPECIFIC PROTEIN 1"/>
    <property type="match status" value="1"/>
</dbReference>
<dbReference type="AlphaFoldDB" id="A0AAV4G324"/>